<dbReference type="SUPFAM" id="SSF55594">
    <property type="entry name" value="HPr-like"/>
    <property type="match status" value="1"/>
</dbReference>
<feature type="domain" description="HPr" evidence="1">
    <location>
        <begin position="1"/>
        <end position="87"/>
    </location>
</feature>
<sequence length="87" mass="9371">MNTVRLESRFNAADGLTPVLAAEIAKRASQYESRLSIELGGKAIRIESLISVLSMELRRGLKLSIIGEGEDAQAAAESLRDLLEEGA</sequence>
<dbReference type="Pfam" id="PF00381">
    <property type="entry name" value="PTS-HPr"/>
    <property type="match status" value="1"/>
</dbReference>
<evidence type="ECO:0000313" key="2">
    <source>
        <dbReference type="EMBL" id="HIU33485.1"/>
    </source>
</evidence>
<dbReference type="PRINTS" id="PR00107">
    <property type="entry name" value="PHOSPHOCPHPR"/>
</dbReference>
<dbReference type="AlphaFoldDB" id="A0A9D1I9V1"/>
<name>A0A9D1I9V1_9FIRM</name>
<dbReference type="PROSITE" id="PS51350">
    <property type="entry name" value="PTS_HPR_DOM"/>
    <property type="match status" value="1"/>
</dbReference>
<gene>
    <name evidence="2" type="ORF">IAB02_02895</name>
</gene>
<dbReference type="InterPro" id="IPR000032">
    <property type="entry name" value="HPr-like"/>
</dbReference>
<dbReference type="Gene3D" id="3.30.1340.10">
    <property type="entry name" value="HPr-like"/>
    <property type="match status" value="1"/>
</dbReference>
<proteinExistence type="predicted"/>
<accession>A0A9D1I9V1</accession>
<reference evidence="2" key="2">
    <citation type="journal article" date="2021" name="PeerJ">
        <title>Extensive microbial diversity within the chicken gut microbiome revealed by metagenomics and culture.</title>
        <authorList>
            <person name="Gilroy R."/>
            <person name="Ravi A."/>
            <person name="Getino M."/>
            <person name="Pursley I."/>
            <person name="Horton D.L."/>
            <person name="Alikhan N.F."/>
            <person name="Baker D."/>
            <person name="Gharbi K."/>
            <person name="Hall N."/>
            <person name="Watson M."/>
            <person name="Adriaenssens E.M."/>
            <person name="Foster-Nyarko E."/>
            <person name="Jarju S."/>
            <person name="Secka A."/>
            <person name="Antonio M."/>
            <person name="Oren A."/>
            <person name="Chaudhuri R.R."/>
            <person name="La Ragione R."/>
            <person name="Hildebrand F."/>
            <person name="Pallen M.J."/>
        </authorList>
    </citation>
    <scope>NUCLEOTIDE SEQUENCE</scope>
    <source>
        <strain evidence="2">ChiHcec3-11533</strain>
    </source>
</reference>
<comment type="caution">
    <text evidence="2">The sequence shown here is derived from an EMBL/GenBank/DDBJ whole genome shotgun (WGS) entry which is preliminary data.</text>
</comment>
<dbReference type="Proteomes" id="UP000824072">
    <property type="component" value="Unassembled WGS sequence"/>
</dbReference>
<dbReference type="InterPro" id="IPR035895">
    <property type="entry name" value="HPr-like_sf"/>
</dbReference>
<dbReference type="EMBL" id="DVMU01000064">
    <property type="protein sequence ID" value="HIU33485.1"/>
    <property type="molecule type" value="Genomic_DNA"/>
</dbReference>
<reference evidence="2" key="1">
    <citation type="submission" date="2020-10" db="EMBL/GenBank/DDBJ databases">
        <authorList>
            <person name="Gilroy R."/>
        </authorList>
    </citation>
    <scope>NUCLEOTIDE SEQUENCE</scope>
    <source>
        <strain evidence="2">ChiHcec3-11533</strain>
    </source>
</reference>
<evidence type="ECO:0000313" key="3">
    <source>
        <dbReference type="Proteomes" id="UP000824072"/>
    </source>
</evidence>
<organism evidence="2 3">
    <name type="scientific">Candidatus Pullichristensenella excrementigallinarum</name>
    <dbReference type="NCBI Taxonomy" id="2840907"/>
    <lineage>
        <taxon>Bacteria</taxon>
        <taxon>Bacillati</taxon>
        <taxon>Bacillota</taxon>
        <taxon>Clostridia</taxon>
        <taxon>Candidatus Pullichristensenella</taxon>
    </lineage>
</organism>
<evidence type="ECO:0000259" key="1">
    <source>
        <dbReference type="PROSITE" id="PS51350"/>
    </source>
</evidence>
<protein>
    <submittedName>
        <fullName evidence="2">HPr family phosphocarrier protein</fullName>
    </submittedName>
</protein>